<dbReference type="AlphaFoldDB" id="I5B057"/>
<protein>
    <submittedName>
        <fullName evidence="1">Uncharacterized protein</fullName>
    </submittedName>
</protein>
<dbReference type="EMBL" id="CM001488">
    <property type="protein sequence ID" value="EIM62870.1"/>
    <property type="molecule type" value="Genomic_DNA"/>
</dbReference>
<gene>
    <name evidence="1" type="ORF">DespoDRAFT_00893</name>
</gene>
<evidence type="ECO:0000313" key="1">
    <source>
        <dbReference type="EMBL" id="EIM62870.1"/>
    </source>
</evidence>
<accession>I5B057</accession>
<dbReference type="HOGENOM" id="CLU_1575956_0_0_7"/>
<organism evidence="1 2">
    <name type="scientific">Desulfobacter postgatei 2ac9</name>
    <dbReference type="NCBI Taxonomy" id="879212"/>
    <lineage>
        <taxon>Bacteria</taxon>
        <taxon>Pseudomonadati</taxon>
        <taxon>Thermodesulfobacteriota</taxon>
        <taxon>Desulfobacteria</taxon>
        <taxon>Desulfobacterales</taxon>
        <taxon>Desulfobacteraceae</taxon>
        <taxon>Desulfobacter</taxon>
    </lineage>
</organism>
<name>I5B057_9BACT</name>
<dbReference type="STRING" id="879212.DespoDRAFT_00893"/>
<dbReference type="eggNOG" id="ENOG502ZJFK">
    <property type="taxonomic scope" value="Bacteria"/>
</dbReference>
<evidence type="ECO:0000313" key="2">
    <source>
        <dbReference type="Proteomes" id="UP000005778"/>
    </source>
</evidence>
<dbReference type="RefSeq" id="WP_004071712.1">
    <property type="nucleotide sequence ID" value="NZ_CM001488.1"/>
</dbReference>
<reference evidence="1 2" key="1">
    <citation type="submission" date="2011-09" db="EMBL/GenBank/DDBJ databases">
        <authorList>
            <consortium name="US DOE Joint Genome Institute (JGI-PGF)"/>
            <person name="Lucas S."/>
            <person name="Han J."/>
            <person name="Lapidus A."/>
            <person name="Cheng J.-F."/>
            <person name="Goodwin L."/>
            <person name="Pitluck S."/>
            <person name="Peters L."/>
            <person name="Land M.L."/>
            <person name="Hauser L."/>
            <person name="Orellana R."/>
            <person name="Lovley D."/>
            <person name="Woyke T.J."/>
        </authorList>
    </citation>
    <scope>NUCLEOTIDE SEQUENCE [LARGE SCALE GENOMIC DNA]</scope>
    <source>
        <strain evidence="1 2">2ac9</strain>
    </source>
</reference>
<sequence length="169" mass="18710">MKKKILVFSFLLFIAWWGIAFSDTCYKVKGTVKTINALDEITQQGCITLQLFDQNGNKAFKESGYLFGRVIDSSTPGVTYLTHTATFKDGSMFESFEDVAVIVNPENIECGEDGLPCYCEVHELITNIVKGKGFFTNVSSAAVEANGHINTCEGDNENKFELTGEICFE</sequence>
<dbReference type="Proteomes" id="UP000005778">
    <property type="component" value="Chromosome"/>
</dbReference>
<proteinExistence type="predicted"/>
<reference evidence="1 2" key="2">
    <citation type="submission" date="2012-02" db="EMBL/GenBank/DDBJ databases">
        <title>Improved High-Quality Draft sequence of Desulfobacter postgatei 2ac9.</title>
        <authorList>
            <consortium name="US DOE Joint Genome Institute"/>
            <person name="Lucas S."/>
            <person name="Han J."/>
            <person name="Lapidus A."/>
            <person name="Cheng J.-F."/>
            <person name="Goodwin L."/>
            <person name="Pitluck S."/>
            <person name="Peters L."/>
            <person name="Ovchinnikova G."/>
            <person name="Held B."/>
            <person name="Detter J.C."/>
            <person name="Han C."/>
            <person name="Tapia R."/>
            <person name="Land M."/>
            <person name="Hauser L."/>
            <person name="Kyrpides N."/>
            <person name="Ivanova N."/>
            <person name="Pagani I."/>
            <person name="Orellana R."/>
            <person name="Lovley D."/>
            <person name="Woyke T."/>
        </authorList>
    </citation>
    <scope>NUCLEOTIDE SEQUENCE [LARGE SCALE GENOMIC DNA]</scope>
    <source>
        <strain evidence="1 2">2ac9</strain>
    </source>
</reference>
<keyword evidence="2" id="KW-1185">Reference proteome</keyword>